<dbReference type="AlphaFoldDB" id="A0A2P4SQ99"/>
<keyword evidence="3" id="KW-1185">Reference proteome</keyword>
<dbReference type="OrthoDB" id="8962384at2759"/>
<evidence type="ECO:0000313" key="3">
    <source>
        <dbReference type="Proteomes" id="UP000237246"/>
    </source>
</evidence>
<reference evidence="2 3" key="1">
    <citation type="submission" date="2018-01" db="EMBL/GenBank/DDBJ databases">
        <title>Comparison of the Chinese Bamboo Partridge and Red Junglefowl genome sequences highlights the importance of demography in genome evolution.</title>
        <authorList>
            <person name="Tiley G.P."/>
            <person name="Kimball R.T."/>
            <person name="Braun E.L."/>
            <person name="Burleigh J.G."/>
        </authorList>
    </citation>
    <scope>NUCLEOTIDE SEQUENCE [LARGE SCALE GENOMIC DNA]</scope>
    <source>
        <strain evidence="2">RTK389</strain>
        <tissue evidence="2">Blood</tissue>
    </source>
</reference>
<gene>
    <name evidence="2" type="ORF">CIB84_009964</name>
</gene>
<proteinExistence type="predicted"/>
<organism evidence="2 3">
    <name type="scientific">Bambusicola thoracicus</name>
    <name type="common">Chinese bamboo-partridge</name>
    <name type="synonym">Perdix thoracica</name>
    <dbReference type="NCBI Taxonomy" id="9083"/>
    <lineage>
        <taxon>Eukaryota</taxon>
        <taxon>Metazoa</taxon>
        <taxon>Chordata</taxon>
        <taxon>Craniata</taxon>
        <taxon>Vertebrata</taxon>
        <taxon>Euteleostomi</taxon>
        <taxon>Archelosauria</taxon>
        <taxon>Archosauria</taxon>
        <taxon>Dinosauria</taxon>
        <taxon>Saurischia</taxon>
        <taxon>Theropoda</taxon>
        <taxon>Coelurosauria</taxon>
        <taxon>Aves</taxon>
        <taxon>Neognathae</taxon>
        <taxon>Galloanserae</taxon>
        <taxon>Galliformes</taxon>
        <taxon>Phasianidae</taxon>
        <taxon>Perdicinae</taxon>
        <taxon>Bambusicola</taxon>
    </lineage>
</organism>
<name>A0A2P4SQ99_BAMTH</name>
<protein>
    <submittedName>
        <fullName evidence="2">Uncharacterized protein</fullName>
    </submittedName>
</protein>
<sequence length="46" mass="4958">ISIEICQYLHMLDGIAAADRLKGSKRMSDAEVQTDPVSILPAGKSK</sequence>
<feature type="non-terminal residue" evidence="2">
    <location>
        <position position="1"/>
    </location>
</feature>
<accession>A0A2P4SQ99</accession>
<evidence type="ECO:0000256" key="1">
    <source>
        <dbReference type="SAM" id="MobiDB-lite"/>
    </source>
</evidence>
<feature type="region of interest" description="Disordered" evidence="1">
    <location>
        <begin position="26"/>
        <end position="46"/>
    </location>
</feature>
<comment type="caution">
    <text evidence="2">The sequence shown here is derived from an EMBL/GenBank/DDBJ whole genome shotgun (WGS) entry which is preliminary data.</text>
</comment>
<evidence type="ECO:0000313" key="2">
    <source>
        <dbReference type="EMBL" id="POI26285.1"/>
    </source>
</evidence>
<dbReference type="EMBL" id="PPHD01029514">
    <property type="protein sequence ID" value="POI26285.1"/>
    <property type="molecule type" value="Genomic_DNA"/>
</dbReference>
<dbReference type="Proteomes" id="UP000237246">
    <property type="component" value="Unassembled WGS sequence"/>
</dbReference>